<reference evidence="1" key="1">
    <citation type="submission" date="2015-04" db="EMBL/GenBank/DDBJ databases">
        <authorList>
            <person name="Syromyatnikov M.Y."/>
            <person name="Popov V.N."/>
        </authorList>
    </citation>
    <scope>NUCLEOTIDE SEQUENCE</scope>
    <source>
        <strain evidence="1">MO-1</strain>
    </source>
</reference>
<accession>A0A1S7LEM1</accession>
<evidence type="ECO:0008006" key="2">
    <source>
        <dbReference type="Google" id="ProtNLM"/>
    </source>
</evidence>
<dbReference type="PANTHER" id="PTHR37953">
    <property type="entry name" value="UPF0127 PROTEIN MJ1496"/>
    <property type="match status" value="1"/>
</dbReference>
<dbReference type="Gene3D" id="2.60.120.1140">
    <property type="entry name" value="Protein of unknown function DUF192"/>
    <property type="match status" value="1"/>
</dbReference>
<dbReference type="PANTHER" id="PTHR37953:SF1">
    <property type="entry name" value="UPF0127 PROTEIN MJ1496"/>
    <property type="match status" value="1"/>
</dbReference>
<dbReference type="InterPro" id="IPR038695">
    <property type="entry name" value="Saro_0823-like_sf"/>
</dbReference>
<dbReference type="EMBL" id="LO017727">
    <property type="protein sequence ID" value="CRH05400.1"/>
    <property type="molecule type" value="Genomic_DNA"/>
</dbReference>
<sequence>MVSKVRMITLLVSLGGLFGALLAHAELPLHPTQVLSADGQVRWRGEVELVKTPEAIMRGLMYRHSLAEDRGMLFDMGTPRKQKFWMKNMNFSLDILFIDHVGRVITIHENVPPCMVEARDCPRYHSGLPAKAVLELTAGSARRLGITRGDLIDHERLWPARYWAMRPAPLQQPPKQRRMVKLRLPKQKKPPILAEAVPKRAVVVKRRPGAIKPLPAKPIGEPLPEVLNRVKRARHKPYQLIAESRRVHPLPRLRHRIAVPAPRRVTWMREQAIVASAVVELTPLLPSTPAPKLRHEAKWQSRRAGFSPRLRLTRGVSGRYGGGFDASLWPPPYQPYYLEKGWVFDWSNDTLGVDG</sequence>
<protein>
    <recommendedName>
        <fullName evidence="2">DUF192 domain-containing protein</fullName>
    </recommendedName>
</protein>
<proteinExistence type="predicted"/>
<gene>
    <name evidence="1" type="ORF">MAGMO_1207</name>
</gene>
<dbReference type="InterPro" id="IPR003795">
    <property type="entry name" value="DUF192"/>
</dbReference>
<name>A0A1S7LEM1_MAGMO</name>
<organism evidence="1">
    <name type="scientific">Magnetococcus massalia (strain MO-1)</name>
    <dbReference type="NCBI Taxonomy" id="451514"/>
    <lineage>
        <taxon>Bacteria</taxon>
        <taxon>Pseudomonadati</taxon>
        <taxon>Pseudomonadota</taxon>
        <taxon>Magnetococcia</taxon>
        <taxon>Magnetococcales</taxon>
        <taxon>Magnetococcaceae</taxon>
        <taxon>Magnetococcus</taxon>
    </lineage>
</organism>
<dbReference type="AlphaFoldDB" id="A0A1S7LEM1"/>
<dbReference type="Pfam" id="PF02643">
    <property type="entry name" value="DUF192"/>
    <property type="match status" value="1"/>
</dbReference>
<evidence type="ECO:0000313" key="1">
    <source>
        <dbReference type="EMBL" id="CRH05400.1"/>
    </source>
</evidence>